<reference evidence="1" key="1">
    <citation type="submission" date="2015-10" db="EMBL/GenBank/DDBJ databases">
        <title>EvidentialGene: Evidence-directed Construction of Complete mRNA Transcriptomes without Genomes.</title>
        <authorList>
            <person name="Gilbert D.G."/>
        </authorList>
    </citation>
    <scope>NUCLEOTIDE SEQUENCE</scope>
</reference>
<dbReference type="EMBL" id="GDIQ01015586">
    <property type="protein sequence ID" value="JAN79151.1"/>
    <property type="molecule type" value="Transcribed_RNA"/>
</dbReference>
<protein>
    <submittedName>
        <fullName evidence="1">Uncharacterized protein</fullName>
    </submittedName>
</protein>
<proteinExistence type="predicted"/>
<name>A0A0P6HQP8_9CRUS</name>
<sequence length="110" mass="12147">MLLSASTWCSPPSTTDATGAQTKSSIKCETCPCPPAIYLGKKKNPFVISIPYGRVRATWVTRDTMRTDAIRPVRDQTNIKLNWCLLSRFFCFSNHSTVSSRSPCTGGILT</sequence>
<organism evidence="1">
    <name type="scientific">Daphnia magna</name>
    <dbReference type="NCBI Taxonomy" id="35525"/>
    <lineage>
        <taxon>Eukaryota</taxon>
        <taxon>Metazoa</taxon>
        <taxon>Ecdysozoa</taxon>
        <taxon>Arthropoda</taxon>
        <taxon>Crustacea</taxon>
        <taxon>Branchiopoda</taxon>
        <taxon>Diplostraca</taxon>
        <taxon>Cladocera</taxon>
        <taxon>Anomopoda</taxon>
        <taxon>Daphniidae</taxon>
        <taxon>Daphnia</taxon>
    </lineage>
</organism>
<evidence type="ECO:0000313" key="1">
    <source>
        <dbReference type="EMBL" id="JAN79151.1"/>
    </source>
</evidence>
<accession>A0A0P6HQP8</accession>
<dbReference type="AlphaFoldDB" id="A0A0P6HQP8"/>